<name>A0ABQ7J4I0_9APIC</name>
<dbReference type="PANTHER" id="PTHR14042">
    <property type="entry name" value="DOPEY-RELATED"/>
    <property type="match status" value="1"/>
</dbReference>
<dbReference type="InterPro" id="IPR040314">
    <property type="entry name" value="DOP1"/>
</dbReference>
<evidence type="ECO:0000313" key="4">
    <source>
        <dbReference type="Proteomes" id="UP000823046"/>
    </source>
</evidence>
<evidence type="ECO:0000313" key="3">
    <source>
        <dbReference type="EMBL" id="KAF8817986.1"/>
    </source>
</evidence>
<feature type="region of interest" description="Disordered" evidence="1">
    <location>
        <begin position="591"/>
        <end position="645"/>
    </location>
</feature>
<organism evidence="3 4">
    <name type="scientific">Cardiosporidium cionae</name>
    <dbReference type="NCBI Taxonomy" id="476202"/>
    <lineage>
        <taxon>Eukaryota</taxon>
        <taxon>Sar</taxon>
        <taxon>Alveolata</taxon>
        <taxon>Apicomplexa</taxon>
        <taxon>Aconoidasida</taxon>
        <taxon>Nephromycida</taxon>
        <taxon>Cardiosporidium</taxon>
    </lineage>
</organism>
<dbReference type="Proteomes" id="UP000823046">
    <property type="component" value="Unassembled WGS sequence"/>
</dbReference>
<evidence type="ECO:0000256" key="1">
    <source>
        <dbReference type="SAM" id="MobiDB-lite"/>
    </source>
</evidence>
<comment type="caution">
    <text evidence="3">The sequence shown here is derived from an EMBL/GenBank/DDBJ whole genome shotgun (WGS) entry which is preliminary data.</text>
</comment>
<gene>
    <name evidence="3" type="ORF">IE077_002369</name>
</gene>
<reference evidence="3 4" key="1">
    <citation type="journal article" date="2020" name="bioRxiv">
        <title>Metabolic contributions of an alphaproteobacterial endosymbiont in the apicomplexan Cardiosporidium cionae.</title>
        <authorList>
            <person name="Hunter E.S."/>
            <person name="Paight C.J."/>
            <person name="Lane C.E."/>
        </authorList>
    </citation>
    <scope>NUCLEOTIDE SEQUENCE [LARGE SCALE GENOMIC DNA]</scope>
    <source>
        <strain evidence="3">ESH_2018</strain>
    </source>
</reference>
<evidence type="ECO:0000259" key="2">
    <source>
        <dbReference type="Pfam" id="PF24598"/>
    </source>
</evidence>
<dbReference type="EMBL" id="JADAQX010001142">
    <property type="protein sequence ID" value="KAF8817986.1"/>
    <property type="molecule type" value="Genomic_DNA"/>
</dbReference>
<accession>A0ABQ7J4I0</accession>
<dbReference type="Pfam" id="PF24598">
    <property type="entry name" value="DOP1_C"/>
    <property type="match status" value="1"/>
</dbReference>
<dbReference type="InterPro" id="IPR056457">
    <property type="entry name" value="DOP1_C"/>
</dbReference>
<sequence>MEGATLSRLIPLLYDASEMAIFSDKIPTELMKCDISLRVASLLHFHCCVTLLNTHFPQEAEEIWKQLFQFLRRLLSEMKNFAGIFWIFSTLIMTDGLYPYVDSSFQSKKIKKDLADLMASLLQIIAMKYEETPKFSSSERWENGFLLPPHLDVILSAMNTSSDKGIPRFIWRHERSIRAFPRLFLLHFTSMDVFTDKYSKNNSPRIFSHFGLILLTMFCSEIISLNRRTLISSQLIQSLCDGLSSHILPSLHIRSLQVLNRCYWMTKLLSLLPYQLFPFCTTTVKKALFDIFSSNSFFLLDRRTLRCWKEILRIVLLNDWQPLSILLPPPHAGMFTSRESDMQARVDHLLRFSFLIFCCPKDTFLEQLSFILERLTESLRVIGAIRVFEKVFLCIRVLFLKISSSSLTPVWPVLLTELIRIFSAKAEKLEESLILAALKVVDLAGVLNIPDFHLYQWMFLSDSITQIAVLTEIPGPLQHVKIRRRSPLEGLSKKWMPSPEKPFSDSKHSLTLSLPFTEGGEDNTNSPPKIHIEGVSQSSLIEEAAAVASLLHRSAKSSSEVLPEVNVKMEDSTHAKNLRGARREGEVALRLTPPSGEFGSGSAGSRMDISEEDVTKHGSTGDPSRFLGGKAAGTSSSYSEGRGTLPFKRKDRKLVGFTPLLHSLDEKYNPINGNSLRKYADEAINSEVSESTPSGIVTALPSTSSTMNIGKSLAEKSMTPSEVYTASLDYSPLQINRTLPIGEQVSEALKQLRDCSGLRCICKDEISEELILRSVENEFLGLSEQMWDAAGADIDVSALSKHFQTHYFAGFDFFVSISLSGEKRF</sequence>
<keyword evidence="4" id="KW-1185">Reference proteome</keyword>
<dbReference type="PANTHER" id="PTHR14042:SF24">
    <property type="entry name" value="PROTEIN DOPEY-1 HOMOLOG"/>
    <property type="match status" value="1"/>
</dbReference>
<protein>
    <submittedName>
        <fullName evidence="3">Dopey, N-terminal domain-containing protein</fullName>
    </submittedName>
</protein>
<feature type="domain" description="DOP1-like C-terminal" evidence="2">
    <location>
        <begin position="229"/>
        <end position="467"/>
    </location>
</feature>
<proteinExistence type="predicted"/>